<dbReference type="Pfam" id="PF13520">
    <property type="entry name" value="AA_permease_2"/>
    <property type="match status" value="1"/>
</dbReference>
<gene>
    <name evidence="7" type="ORF">COW36_08900</name>
</gene>
<evidence type="ECO:0000256" key="4">
    <source>
        <dbReference type="ARBA" id="ARBA00022989"/>
    </source>
</evidence>
<evidence type="ECO:0008006" key="9">
    <source>
        <dbReference type="Google" id="ProtNLM"/>
    </source>
</evidence>
<feature type="transmembrane region" description="Helical" evidence="6">
    <location>
        <begin position="47"/>
        <end position="66"/>
    </location>
</feature>
<feature type="transmembrane region" description="Helical" evidence="6">
    <location>
        <begin position="154"/>
        <end position="176"/>
    </location>
</feature>
<sequence>MKKEVNMSELARRLTLPDVLCLGVNAIIGSGIFLFPGRLAKSAGPTSVFAFILCGLLLVTVALSYAEMAGLTRRNGGAYVYALTAFGAKIGFVVGWIAWVTSIFSWAAVANAISSQLAYFHPLFNTVLVTKILACSLILGFGTINYFGVKMGAITVNLFTVAKTLPLALFVGVGLFHLEPGNFQGALQTDLNTMGAALFLSLWPLQGFETVPVIAGESKNPQRDVPLATIFSLLAVALFYTLIQIVSVGTLPGLAGSQKPLADAAATFLGPLGATLMAAGAAISMTGYSAGNAMGSARYLDALAEDHFLPQWLRAVHPRYLTPARAIALTTGLTAFMAIWLDFAALVDISNLAVISQYGATCAAVIWLRLKQPELERRFKIPGGILVPLLGCGVSLWLIKQVKLPELIFTTVVVLIGVGFALASKAYAKRKAGGAPA</sequence>
<proteinExistence type="predicted"/>
<name>A0A2M7G6S4_9BACT</name>
<feature type="transmembrane region" description="Helical" evidence="6">
    <location>
        <begin position="324"/>
        <end position="343"/>
    </location>
</feature>
<evidence type="ECO:0000256" key="3">
    <source>
        <dbReference type="ARBA" id="ARBA00022692"/>
    </source>
</evidence>
<keyword evidence="4 6" id="KW-1133">Transmembrane helix</keyword>
<dbReference type="PIRSF" id="PIRSF006060">
    <property type="entry name" value="AA_transporter"/>
    <property type="match status" value="1"/>
</dbReference>
<protein>
    <recommendedName>
        <fullName evidence="9">Amino acid permease</fullName>
    </recommendedName>
</protein>
<feature type="transmembrane region" description="Helical" evidence="6">
    <location>
        <begin position="405"/>
        <end position="423"/>
    </location>
</feature>
<reference evidence="7 8" key="1">
    <citation type="submission" date="2017-09" db="EMBL/GenBank/DDBJ databases">
        <title>Depth-based differentiation of microbial function through sediment-hosted aquifers and enrichment of novel symbionts in the deep terrestrial subsurface.</title>
        <authorList>
            <person name="Probst A.J."/>
            <person name="Ladd B."/>
            <person name="Jarett J.K."/>
            <person name="Geller-Mcgrath D.E."/>
            <person name="Sieber C.M."/>
            <person name="Emerson J.B."/>
            <person name="Anantharaman K."/>
            <person name="Thomas B.C."/>
            <person name="Malmstrom R."/>
            <person name="Stieglmeier M."/>
            <person name="Klingl A."/>
            <person name="Woyke T."/>
            <person name="Ryan C.M."/>
            <person name="Banfield J.F."/>
        </authorList>
    </citation>
    <scope>NUCLEOTIDE SEQUENCE [LARGE SCALE GENOMIC DNA]</scope>
    <source>
        <strain evidence="7">CG17_big_fil_post_rev_8_21_14_2_50_48_46</strain>
    </source>
</reference>
<dbReference type="PANTHER" id="PTHR42770:SF7">
    <property type="entry name" value="MEMBRANE PROTEIN"/>
    <property type="match status" value="1"/>
</dbReference>
<keyword evidence="5 6" id="KW-0472">Membrane</keyword>
<evidence type="ECO:0000313" key="7">
    <source>
        <dbReference type="EMBL" id="PIW17603.1"/>
    </source>
</evidence>
<dbReference type="GO" id="GO:0022857">
    <property type="term" value="F:transmembrane transporter activity"/>
    <property type="evidence" value="ECO:0007669"/>
    <property type="project" value="InterPro"/>
</dbReference>
<feature type="transmembrane region" description="Helical" evidence="6">
    <location>
        <begin position="349"/>
        <end position="369"/>
    </location>
</feature>
<dbReference type="GO" id="GO:0005886">
    <property type="term" value="C:plasma membrane"/>
    <property type="evidence" value="ECO:0007669"/>
    <property type="project" value="UniProtKB-SubCell"/>
</dbReference>
<feature type="transmembrane region" description="Helical" evidence="6">
    <location>
        <begin position="16"/>
        <end position="35"/>
    </location>
</feature>
<feature type="transmembrane region" description="Helical" evidence="6">
    <location>
        <begin position="381"/>
        <end position="399"/>
    </location>
</feature>
<evidence type="ECO:0000256" key="1">
    <source>
        <dbReference type="ARBA" id="ARBA00004651"/>
    </source>
</evidence>
<dbReference type="InterPro" id="IPR002293">
    <property type="entry name" value="AA/rel_permease1"/>
</dbReference>
<feature type="transmembrane region" description="Helical" evidence="6">
    <location>
        <begin position="119"/>
        <end position="142"/>
    </location>
</feature>
<keyword evidence="3 6" id="KW-0812">Transmembrane</keyword>
<feature type="transmembrane region" description="Helical" evidence="6">
    <location>
        <begin position="78"/>
        <end position="99"/>
    </location>
</feature>
<dbReference type="InterPro" id="IPR050367">
    <property type="entry name" value="APC_superfamily"/>
</dbReference>
<evidence type="ECO:0000256" key="6">
    <source>
        <dbReference type="SAM" id="Phobius"/>
    </source>
</evidence>
<accession>A0A2M7G6S4</accession>
<organism evidence="7 8">
    <name type="scientific">bacterium (Candidatus Blackallbacteria) CG17_big_fil_post_rev_8_21_14_2_50_48_46</name>
    <dbReference type="NCBI Taxonomy" id="2014261"/>
    <lineage>
        <taxon>Bacteria</taxon>
        <taxon>Candidatus Blackallbacteria</taxon>
    </lineage>
</organism>
<feature type="transmembrane region" description="Helical" evidence="6">
    <location>
        <begin position="227"/>
        <end position="248"/>
    </location>
</feature>
<feature type="transmembrane region" description="Helical" evidence="6">
    <location>
        <begin position="196"/>
        <end position="215"/>
    </location>
</feature>
<dbReference type="AlphaFoldDB" id="A0A2M7G6S4"/>
<comment type="caution">
    <text evidence="7">The sequence shown here is derived from an EMBL/GenBank/DDBJ whole genome shotgun (WGS) entry which is preliminary data.</text>
</comment>
<dbReference type="Proteomes" id="UP000231019">
    <property type="component" value="Unassembled WGS sequence"/>
</dbReference>
<comment type="subcellular location">
    <subcellularLocation>
        <location evidence="1">Cell membrane</location>
        <topology evidence="1">Multi-pass membrane protein</topology>
    </subcellularLocation>
</comment>
<dbReference type="Gene3D" id="1.20.1740.10">
    <property type="entry name" value="Amino acid/polyamine transporter I"/>
    <property type="match status" value="1"/>
</dbReference>
<evidence type="ECO:0000256" key="2">
    <source>
        <dbReference type="ARBA" id="ARBA00022475"/>
    </source>
</evidence>
<dbReference type="PANTHER" id="PTHR42770">
    <property type="entry name" value="AMINO ACID TRANSPORTER-RELATED"/>
    <property type="match status" value="1"/>
</dbReference>
<feature type="transmembrane region" description="Helical" evidence="6">
    <location>
        <begin position="268"/>
        <end position="288"/>
    </location>
</feature>
<evidence type="ECO:0000313" key="8">
    <source>
        <dbReference type="Proteomes" id="UP000231019"/>
    </source>
</evidence>
<keyword evidence="2" id="KW-1003">Cell membrane</keyword>
<dbReference type="EMBL" id="PFFQ01000023">
    <property type="protein sequence ID" value="PIW17603.1"/>
    <property type="molecule type" value="Genomic_DNA"/>
</dbReference>
<evidence type="ECO:0000256" key="5">
    <source>
        <dbReference type="ARBA" id="ARBA00023136"/>
    </source>
</evidence>